<evidence type="ECO:0000313" key="1">
    <source>
        <dbReference type="EMBL" id="GES85325.1"/>
    </source>
</evidence>
<dbReference type="OrthoDB" id="5340906at2759"/>
<name>A0A8H3QLF9_9GLOM</name>
<dbReference type="EMBL" id="BLAL01000092">
    <property type="protein sequence ID" value="GES85325.1"/>
    <property type="molecule type" value="Genomic_DNA"/>
</dbReference>
<reference evidence="1" key="1">
    <citation type="submission" date="2019-10" db="EMBL/GenBank/DDBJ databases">
        <title>Conservation and host-specific expression of non-tandemly repeated heterogenous ribosome RNA gene in arbuscular mycorrhizal fungi.</title>
        <authorList>
            <person name="Maeda T."/>
            <person name="Kobayashi Y."/>
            <person name="Nakagawa T."/>
            <person name="Ezawa T."/>
            <person name="Yamaguchi K."/>
            <person name="Bino T."/>
            <person name="Nishimoto Y."/>
            <person name="Shigenobu S."/>
            <person name="Kawaguchi M."/>
        </authorList>
    </citation>
    <scope>NUCLEOTIDE SEQUENCE</scope>
    <source>
        <strain evidence="1">HR1</strain>
    </source>
</reference>
<gene>
    <name evidence="1" type="ORF">RCL2_001240900</name>
</gene>
<protein>
    <submittedName>
        <fullName evidence="1">Uncharacterized protein</fullName>
    </submittedName>
</protein>
<proteinExistence type="predicted"/>
<dbReference type="AlphaFoldDB" id="A0A8H3QLF9"/>
<dbReference type="Proteomes" id="UP000615446">
    <property type="component" value="Unassembled WGS sequence"/>
</dbReference>
<evidence type="ECO:0000313" key="2">
    <source>
        <dbReference type="Proteomes" id="UP000615446"/>
    </source>
</evidence>
<organism evidence="1 2">
    <name type="scientific">Rhizophagus clarus</name>
    <dbReference type="NCBI Taxonomy" id="94130"/>
    <lineage>
        <taxon>Eukaryota</taxon>
        <taxon>Fungi</taxon>
        <taxon>Fungi incertae sedis</taxon>
        <taxon>Mucoromycota</taxon>
        <taxon>Glomeromycotina</taxon>
        <taxon>Glomeromycetes</taxon>
        <taxon>Glomerales</taxon>
        <taxon>Glomeraceae</taxon>
        <taxon>Rhizophagus</taxon>
    </lineage>
</organism>
<accession>A0A8H3QLF9</accession>
<comment type="caution">
    <text evidence="1">The sequence shown here is derived from an EMBL/GenBank/DDBJ whole genome shotgun (WGS) entry which is preliminary data.</text>
</comment>
<sequence length="146" mass="16680">METVRKGSTSVANNGISDGWNIPDAMHDIFVCLSKEAHFEETKVRQLQVAGMLHMGLKLQVLRMSSPKGYVTILKREKLLDVPTTVERIKDLIRVLANVWRMKKMIMECVETVKTRTHDQTDFLREIMGTDTPPITIVVPWSIDTK</sequence>